<proteinExistence type="inferred from homology"/>
<keyword evidence="11" id="KW-1185">Reference proteome</keyword>
<dbReference type="InParanoid" id="A0A5C7ERG0"/>
<keyword evidence="7" id="KW-0472">Membrane</keyword>
<evidence type="ECO:0000256" key="5">
    <source>
        <dbReference type="ARBA" id="ARBA00022748"/>
    </source>
</evidence>
<dbReference type="FunCoup" id="A0A5C7ERG0">
    <property type="interactions" value="117"/>
</dbReference>
<evidence type="ECO:0000256" key="6">
    <source>
        <dbReference type="ARBA" id="ARBA00023004"/>
    </source>
</evidence>
<feature type="chain" id="PRO_5023155012" description="Cytochrome c-type biogenesis protein" evidence="7">
    <location>
        <begin position="20"/>
        <end position="157"/>
    </location>
</feature>
<evidence type="ECO:0000256" key="4">
    <source>
        <dbReference type="ARBA" id="ARBA00022729"/>
    </source>
</evidence>
<keyword evidence="5" id="KW-0201">Cytochrome c-type biogenesis</keyword>
<comment type="caution">
    <text evidence="10">The sequence shown here is derived from an EMBL/GenBank/DDBJ whole genome shotgun (WGS) entry which is preliminary data.</text>
</comment>
<dbReference type="EMBL" id="VPFL01000016">
    <property type="protein sequence ID" value="TXF11217.1"/>
    <property type="molecule type" value="Genomic_DNA"/>
</dbReference>
<keyword evidence="4 7" id="KW-0732">Signal</keyword>
<reference evidence="10 11" key="1">
    <citation type="submission" date="2019-08" db="EMBL/GenBank/DDBJ databases">
        <title>Pelomicrobium methylotrophicum gen. nov., sp. nov. a moderately thermophilic, facultatively anaerobic, lithoautotrophic and methylotrophic bacterium isolated from a terrestrial mud volcano.</title>
        <authorList>
            <person name="Slobodkina G.B."/>
            <person name="Merkel A.Y."/>
            <person name="Slobodkin A.I."/>
        </authorList>
    </citation>
    <scope>NUCLEOTIDE SEQUENCE [LARGE SCALE GENOMIC DNA]</scope>
    <source>
        <strain evidence="10 11">SM250</strain>
    </source>
</reference>
<keyword evidence="3 7" id="KW-0479">Metal-binding</keyword>
<keyword evidence="7" id="KW-1133">Transmembrane helix</keyword>
<feature type="region of interest" description="Disordered" evidence="8">
    <location>
        <begin position="131"/>
        <end position="157"/>
    </location>
</feature>
<name>A0A5C7ERG0_9PROT</name>
<dbReference type="InterPro" id="IPR038297">
    <property type="entry name" value="CcmH/CycL/NrfF/Ccl2_sf"/>
</dbReference>
<dbReference type="AlphaFoldDB" id="A0A5C7ERG0"/>
<evidence type="ECO:0000313" key="11">
    <source>
        <dbReference type="Proteomes" id="UP000321201"/>
    </source>
</evidence>
<gene>
    <name evidence="10" type="ORF">FR698_11495</name>
</gene>
<organism evidence="10 11">
    <name type="scientific">Pelomicrobium methylotrophicum</name>
    <dbReference type="NCBI Taxonomy" id="2602750"/>
    <lineage>
        <taxon>Bacteria</taxon>
        <taxon>Pseudomonadati</taxon>
        <taxon>Pseudomonadota</taxon>
        <taxon>Hydrogenophilia</taxon>
        <taxon>Hydrogenophilia incertae sedis</taxon>
        <taxon>Pelomicrobium</taxon>
    </lineage>
</organism>
<evidence type="ECO:0000256" key="1">
    <source>
        <dbReference type="ARBA" id="ARBA00010342"/>
    </source>
</evidence>
<feature type="transmembrane region" description="Helical" evidence="7">
    <location>
        <begin position="103"/>
        <end position="124"/>
    </location>
</feature>
<evidence type="ECO:0000256" key="2">
    <source>
        <dbReference type="ARBA" id="ARBA00022617"/>
    </source>
</evidence>
<evidence type="ECO:0000256" key="8">
    <source>
        <dbReference type="SAM" id="MobiDB-lite"/>
    </source>
</evidence>
<dbReference type="InterPro" id="IPR051263">
    <property type="entry name" value="C-type_cytochrome_biogenesis"/>
</dbReference>
<dbReference type="Pfam" id="PF03918">
    <property type="entry name" value="CcmH"/>
    <property type="match status" value="1"/>
</dbReference>
<evidence type="ECO:0000256" key="7">
    <source>
        <dbReference type="RuleBase" id="RU364112"/>
    </source>
</evidence>
<dbReference type="GO" id="GO:0005886">
    <property type="term" value="C:plasma membrane"/>
    <property type="evidence" value="ECO:0007669"/>
    <property type="project" value="TreeGrafter"/>
</dbReference>
<evidence type="ECO:0000256" key="3">
    <source>
        <dbReference type="ARBA" id="ARBA00022723"/>
    </source>
</evidence>
<dbReference type="CDD" id="cd16378">
    <property type="entry name" value="CcmH_N"/>
    <property type="match status" value="1"/>
</dbReference>
<dbReference type="FunFam" id="1.10.8.640:FF:000001">
    <property type="entry name" value="Cytochrome c-type biogenesis protein"/>
    <property type="match status" value="1"/>
</dbReference>
<sequence>MRRPWMLLAIALMAFPVMGKEATPVAEDPVLEARLQKLAKELRCLVCQNESLADSNADLAHDLRREMREMMKQGKSNREIVDFLVARYGDFVLYRPPLKPTTAALWAGPFVLLATGAVALAIVLRRRQARQGEPPLNEEERRKADALLQAGGERDAP</sequence>
<comment type="similarity">
    <text evidence="1 7">Belongs to the CcmH/CycL/Ccl2/NrfF family.</text>
</comment>
<evidence type="ECO:0000313" key="10">
    <source>
        <dbReference type="EMBL" id="TXF11217.1"/>
    </source>
</evidence>
<keyword evidence="7" id="KW-0812">Transmembrane</keyword>
<keyword evidence="2 7" id="KW-0349">Heme</keyword>
<dbReference type="InterPro" id="IPR005616">
    <property type="entry name" value="CcmH/CycL/Ccl2/NrfF_N"/>
</dbReference>
<feature type="domain" description="CcmH/CycL/Ccl2/NrfF N-terminal" evidence="9">
    <location>
        <begin position="8"/>
        <end position="148"/>
    </location>
</feature>
<comment type="function">
    <text evidence="7">Possible subunit of a heme lyase.</text>
</comment>
<evidence type="ECO:0000259" key="9">
    <source>
        <dbReference type="Pfam" id="PF03918"/>
    </source>
</evidence>
<dbReference type="PANTHER" id="PTHR47870:SF1">
    <property type="entry name" value="CYTOCHROME C-TYPE BIOGENESIS PROTEIN CCMH"/>
    <property type="match status" value="1"/>
</dbReference>
<dbReference type="Gene3D" id="1.10.8.640">
    <property type="entry name" value="Cytochrome C biogenesis protein"/>
    <property type="match status" value="1"/>
</dbReference>
<dbReference type="PANTHER" id="PTHR47870">
    <property type="entry name" value="CYTOCHROME C-TYPE BIOGENESIS PROTEIN CCMH"/>
    <property type="match status" value="1"/>
</dbReference>
<dbReference type="GO" id="GO:0017004">
    <property type="term" value="P:cytochrome complex assembly"/>
    <property type="evidence" value="ECO:0007669"/>
    <property type="project" value="UniProtKB-KW"/>
</dbReference>
<dbReference type="GO" id="GO:0046872">
    <property type="term" value="F:metal ion binding"/>
    <property type="evidence" value="ECO:0007669"/>
    <property type="project" value="UniProtKB-KW"/>
</dbReference>
<dbReference type="Proteomes" id="UP000321201">
    <property type="component" value="Unassembled WGS sequence"/>
</dbReference>
<feature type="signal peptide" evidence="7">
    <location>
        <begin position="1"/>
        <end position="19"/>
    </location>
</feature>
<keyword evidence="6 7" id="KW-0408">Iron</keyword>
<protein>
    <recommendedName>
        <fullName evidence="7">Cytochrome c-type biogenesis protein</fullName>
    </recommendedName>
</protein>
<accession>A0A5C7ERG0</accession>
<dbReference type="OrthoDB" id="9804975at2"/>